<keyword evidence="4 5" id="KW-0975">Bacterial flagellum</keyword>
<dbReference type="GO" id="GO:0009424">
    <property type="term" value="C:bacterial-type flagellum hook"/>
    <property type="evidence" value="ECO:0007669"/>
    <property type="project" value="TreeGrafter"/>
</dbReference>
<keyword evidence="10" id="KW-0966">Cell projection</keyword>
<dbReference type="PANTHER" id="PTHR30435">
    <property type="entry name" value="FLAGELLAR PROTEIN"/>
    <property type="match status" value="1"/>
</dbReference>
<dbReference type="Pfam" id="PF06429">
    <property type="entry name" value="Flg_bbr_C"/>
    <property type="match status" value="1"/>
</dbReference>
<evidence type="ECO:0000256" key="3">
    <source>
        <dbReference type="ARBA" id="ARBA00019015"/>
    </source>
</evidence>
<feature type="domain" description="Flagellar basal-body/hook protein C-terminal" evidence="7">
    <location>
        <begin position="463"/>
        <end position="507"/>
    </location>
</feature>
<dbReference type="InterPro" id="IPR011491">
    <property type="entry name" value="FlgE_D2"/>
</dbReference>
<evidence type="ECO:0000259" key="8">
    <source>
        <dbReference type="Pfam" id="PF07559"/>
    </source>
</evidence>
<dbReference type="OrthoDB" id="9804559at2"/>
<feature type="domain" description="Flagellar hook protein FlgE D2" evidence="8">
    <location>
        <begin position="211"/>
        <end position="389"/>
    </location>
</feature>
<organism evidence="10 11">
    <name type="scientific">Gemmatirosa kalamazoonensis</name>
    <dbReference type="NCBI Taxonomy" id="861299"/>
    <lineage>
        <taxon>Bacteria</taxon>
        <taxon>Pseudomonadati</taxon>
        <taxon>Gemmatimonadota</taxon>
        <taxon>Gemmatimonadia</taxon>
        <taxon>Gemmatimonadales</taxon>
        <taxon>Gemmatimonadaceae</taxon>
        <taxon>Gemmatirosa</taxon>
    </lineage>
</organism>
<sequence length="509" mass="53311">MLRSLFAGVSGLRNHQVRMDVIGNNIANVNTVAFKAGRVTFKEGFAQLLQGASRPPGDQGGINPIQVGLGMQIGSIDQLFTQGNIETTGQTTDLALQGDSFFVVRKGNQSFYTRSGNFQLDADGRMVSPTNGFVVQGKVYQNGVLQDGIQDIKLPFGQKVAAKVTSTMKLAGNLSAAAPVFDTSDPDGAGPQQSGFNAGTRGEARNAGAFSETSISIFDSQGTKHDVKIQFYKTAANTWNWQIDPTASTVTSTQTVASGKVTLPRADANSVVARVVTASGTVVDPQYISGPDASGAVTIDPQSGVSDGDAVSVDYFIPPAATGNGINSGTLVFDTQGNLDPTQSDQINVQFGVLGADDVNVSVDYGSGTLGLTQYATSSTAVLRDQDGYTAGTLQNFSIDRYGTITGFFTNGTTSPLGKIVLADFNNPSGLLRTGDNMYQESANSGAGVLGFALEGSQSQITSGALEMSNVDLAQEFTNMIVAQRGFQANGKVVSSSDEMLQELLQIKR</sequence>
<dbReference type="GO" id="GO:0071978">
    <property type="term" value="P:bacterial-type flagellum-dependent swarming motility"/>
    <property type="evidence" value="ECO:0007669"/>
    <property type="project" value="TreeGrafter"/>
</dbReference>
<dbReference type="GO" id="GO:0005829">
    <property type="term" value="C:cytosol"/>
    <property type="evidence" value="ECO:0007669"/>
    <property type="project" value="TreeGrafter"/>
</dbReference>
<dbReference type="InterPro" id="IPR010930">
    <property type="entry name" value="Flg_bb/hook_C_dom"/>
</dbReference>
<evidence type="ECO:0000313" key="10">
    <source>
        <dbReference type="EMBL" id="AHG87731.1"/>
    </source>
</evidence>
<evidence type="ECO:0000256" key="1">
    <source>
        <dbReference type="ARBA" id="ARBA00004117"/>
    </source>
</evidence>
<comment type="subcellular location">
    <subcellularLocation>
        <location evidence="1 5">Bacterial flagellum basal body</location>
    </subcellularLocation>
</comment>
<dbReference type="Pfam" id="PF22692">
    <property type="entry name" value="LlgE_F_G_D1"/>
    <property type="match status" value="1"/>
</dbReference>
<dbReference type="EMBL" id="CP007128">
    <property type="protein sequence ID" value="AHG87731.1"/>
    <property type="molecule type" value="Genomic_DNA"/>
</dbReference>
<gene>
    <name evidence="10" type="ORF">J421_0194</name>
</gene>
<reference evidence="10 11" key="1">
    <citation type="journal article" date="2014" name="Genome Announc.">
        <title>Genome Sequence and Methylome of Soil Bacterium Gemmatirosa kalamazoonensis KBS708T, a Member of the Rarely Cultivated Gemmatimonadetes Phylum.</title>
        <authorList>
            <person name="Debruyn J.M."/>
            <person name="Radosevich M."/>
            <person name="Wommack K.E."/>
            <person name="Polson S.W."/>
            <person name="Hauser L.J."/>
            <person name="Fawaz M.N."/>
            <person name="Korlach J."/>
            <person name="Tsai Y.C."/>
        </authorList>
    </citation>
    <scope>NUCLEOTIDE SEQUENCE [LARGE SCALE GENOMIC DNA]</scope>
    <source>
        <strain evidence="10 11">KBS708</strain>
    </source>
</reference>
<dbReference type="InterPro" id="IPR020013">
    <property type="entry name" value="Flagellar_FlgE/F/G"/>
</dbReference>
<evidence type="ECO:0000256" key="4">
    <source>
        <dbReference type="ARBA" id="ARBA00023143"/>
    </source>
</evidence>
<dbReference type="KEGG" id="gba:J421_0194"/>
<dbReference type="HOGENOM" id="CLU_013687_2_4_0"/>
<name>W0RAC9_9BACT</name>
<dbReference type="RefSeq" id="WP_104022097.1">
    <property type="nucleotide sequence ID" value="NZ_CP007128.1"/>
</dbReference>
<protein>
    <recommendedName>
        <fullName evidence="3 5">Flagellar hook protein FlgE</fullName>
    </recommendedName>
</protein>
<feature type="domain" description="Flagellar basal body rod protein N-terminal" evidence="6">
    <location>
        <begin position="8"/>
        <end position="35"/>
    </location>
</feature>
<evidence type="ECO:0000313" key="11">
    <source>
        <dbReference type="Proteomes" id="UP000019151"/>
    </source>
</evidence>
<dbReference type="Gene3D" id="2.60.98.20">
    <property type="entry name" value="Flagellar hook protein FlgE"/>
    <property type="match status" value="1"/>
</dbReference>
<dbReference type="GO" id="GO:0009425">
    <property type="term" value="C:bacterial-type flagellum basal body"/>
    <property type="evidence" value="ECO:0007669"/>
    <property type="project" value="UniProtKB-SubCell"/>
</dbReference>
<keyword evidence="11" id="KW-1185">Reference proteome</keyword>
<proteinExistence type="inferred from homology"/>
<dbReference type="InterPro" id="IPR037058">
    <property type="entry name" value="Falgellar_hook_FlgE_sf"/>
</dbReference>
<dbReference type="InterPro" id="IPR037925">
    <property type="entry name" value="FlgE/F/G-like"/>
</dbReference>
<feature type="domain" description="Flagellar hook protein FlgE/F/G-like D1" evidence="9">
    <location>
        <begin position="95"/>
        <end position="152"/>
    </location>
</feature>
<dbReference type="eggNOG" id="COG1749">
    <property type="taxonomic scope" value="Bacteria"/>
</dbReference>
<comment type="similarity">
    <text evidence="2 5">Belongs to the flagella basal body rod proteins family.</text>
</comment>
<dbReference type="InterPro" id="IPR001444">
    <property type="entry name" value="Flag_bb_rod_N"/>
</dbReference>
<dbReference type="AlphaFoldDB" id="W0RAC9"/>
<dbReference type="InParanoid" id="W0RAC9"/>
<dbReference type="NCBIfam" id="TIGR03506">
    <property type="entry name" value="FlgEFG_subfam"/>
    <property type="match status" value="1"/>
</dbReference>
<dbReference type="STRING" id="861299.J421_0194"/>
<keyword evidence="10" id="KW-0282">Flagellum</keyword>
<evidence type="ECO:0000259" key="6">
    <source>
        <dbReference type="Pfam" id="PF00460"/>
    </source>
</evidence>
<dbReference type="Pfam" id="PF00460">
    <property type="entry name" value="Flg_bb_rod"/>
    <property type="match status" value="1"/>
</dbReference>
<evidence type="ECO:0000256" key="5">
    <source>
        <dbReference type="RuleBase" id="RU362116"/>
    </source>
</evidence>
<comment type="function">
    <text evidence="5">A flexible structure which links the flagellar filament to the drive apparatus in the basal body.</text>
</comment>
<dbReference type="SUPFAM" id="SSF117143">
    <property type="entry name" value="Flagellar hook protein flgE"/>
    <property type="match status" value="1"/>
</dbReference>
<dbReference type="Pfam" id="PF07559">
    <property type="entry name" value="FlgE_D2"/>
    <property type="match status" value="1"/>
</dbReference>
<evidence type="ECO:0000259" key="9">
    <source>
        <dbReference type="Pfam" id="PF22692"/>
    </source>
</evidence>
<accession>W0RAC9</accession>
<evidence type="ECO:0000259" key="7">
    <source>
        <dbReference type="Pfam" id="PF06429"/>
    </source>
</evidence>
<dbReference type="InterPro" id="IPR053967">
    <property type="entry name" value="LlgE_F_G-like_D1"/>
</dbReference>
<dbReference type="Proteomes" id="UP000019151">
    <property type="component" value="Chromosome"/>
</dbReference>
<evidence type="ECO:0000256" key="2">
    <source>
        <dbReference type="ARBA" id="ARBA00009677"/>
    </source>
</evidence>
<dbReference type="PANTHER" id="PTHR30435:SF1">
    <property type="entry name" value="FLAGELLAR HOOK PROTEIN FLGE"/>
    <property type="match status" value="1"/>
</dbReference>
<dbReference type="PATRIC" id="fig|861299.3.peg.197"/>
<keyword evidence="10" id="KW-0969">Cilium</keyword>